<dbReference type="Gene3D" id="3.10.20.310">
    <property type="entry name" value="membrane protein fhac"/>
    <property type="match status" value="1"/>
</dbReference>
<evidence type="ECO:0000256" key="1">
    <source>
        <dbReference type="ARBA" id="ARBA00022452"/>
    </source>
</evidence>
<evidence type="ECO:0000256" key="4">
    <source>
        <dbReference type="SAM" id="SignalP"/>
    </source>
</evidence>
<sequence length="539" mass="58248">MSSISPVLAWAPLPLGLLCAISLANAQTAPADAVAAPVAVESAPARVNINEYLVRGNTVLGARDIEQAVSPHLGPDRTLQDVEAARVALQSAYQGKGYQSVYVDLPEQQVSGGVVILQVTETRIGQVKVVGAGHNDPARLAERVPALQAGAVPDFERAQAQLTELNRGGKRQVVPLVKPGAAEGTMDVELKVDDKSPWRYSATLNNDHSVDTEPLRSILTVGHDNLWQREHTASLTFFAAPQDLDQANVWSGAYGLPLGSPDWMLDFSGYRSDSNVVSTGQTNVTGKGHAVGVKLSHTFPMTGAWWHQLSAGIDFKDLDESVAMVGQASDFAPLKYAPVTVAYSGFRQGTRHQLNVGVQAVFGARSLFGYGSTDDEFDWKRAYADPSFFALKLELSDTYTLESGAQWFARLSAQMTDQPLVSGEQFAAGGMFTTRGYRSAEGIGDYGALATLEWRTRPLGLWGLQDWRFYGFLDGAWLGLRRPLPEQADSAAMSAVGVGSSLRIGEHYNLRFDYGRTLRDGPTTTKDANRLHLSVGASY</sequence>
<evidence type="ECO:0000259" key="6">
    <source>
        <dbReference type="Pfam" id="PF08479"/>
    </source>
</evidence>
<keyword evidence="3" id="KW-0998">Cell outer membrane</keyword>
<evidence type="ECO:0000256" key="3">
    <source>
        <dbReference type="ARBA" id="ARBA00023237"/>
    </source>
</evidence>
<dbReference type="GO" id="GO:0098046">
    <property type="term" value="C:type V protein secretion system complex"/>
    <property type="evidence" value="ECO:0007669"/>
    <property type="project" value="TreeGrafter"/>
</dbReference>
<dbReference type="PANTHER" id="PTHR34597">
    <property type="entry name" value="SLR1661 PROTEIN"/>
    <property type="match status" value="1"/>
</dbReference>
<gene>
    <name evidence="7" type="ORF">CEE60_08920</name>
</gene>
<feature type="chain" id="PRO_5013326612" description="ShlB/FhaC/HecB family hemolysin secretion/activation protein" evidence="4">
    <location>
        <begin position="27"/>
        <end position="539"/>
    </location>
</feature>
<dbReference type="InterPro" id="IPR005565">
    <property type="entry name" value="Hemolysn_activator_HlyB_C"/>
</dbReference>
<dbReference type="PANTHER" id="PTHR34597:SF6">
    <property type="entry name" value="BLR6126 PROTEIN"/>
    <property type="match status" value="1"/>
</dbReference>
<dbReference type="InterPro" id="IPR051544">
    <property type="entry name" value="TPS_OM_transporter"/>
</dbReference>
<dbReference type="GO" id="GO:0046819">
    <property type="term" value="P:protein secretion by the type V secretion system"/>
    <property type="evidence" value="ECO:0007669"/>
    <property type="project" value="TreeGrafter"/>
</dbReference>
<keyword evidence="4" id="KW-0732">Signal</keyword>
<organism evidence="7 8">
    <name type="scientific">Stenotrophomonas maltophilia</name>
    <name type="common">Pseudomonas maltophilia</name>
    <name type="synonym">Xanthomonas maltophilia</name>
    <dbReference type="NCBI Taxonomy" id="40324"/>
    <lineage>
        <taxon>Bacteria</taxon>
        <taxon>Pseudomonadati</taxon>
        <taxon>Pseudomonadota</taxon>
        <taxon>Gammaproteobacteria</taxon>
        <taxon>Lysobacterales</taxon>
        <taxon>Lysobacteraceae</taxon>
        <taxon>Stenotrophomonas</taxon>
        <taxon>Stenotrophomonas maltophilia group</taxon>
    </lineage>
</organism>
<accession>A0A246HM99</accession>
<dbReference type="Gene3D" id="2.40.160.50">
    <property type="entry name" value="membrane protein fhac: a member of the omp85/tpsb transporter family"/>
    <property type="match status" value="1"/>
</dbReference>
<dbReference type="InterPro" id="IPR013686">
    <property type="entry name" value="Polypept-transport_assoc_ShlB"/>
</dbReference>
<reference evidence="7 8" key="1">
    <citation type="submission" date="2017-06" db="EMBL/GenBank/DDBJ databases">
        <authorList>
            <person name="Kim H.J."/>
            <person name="Triplett B.A."/>
        </authorList>
    </citation>
    <scope>NUCLEOTIDE SEQUENCE [LARGE SCALE GENOMIC DNA]</scope>
    <source>
        <strain evidence="7 8">13146</strain>
    </source>
</reference>
<dbReference type="OrthoDB" id="5664954at2"/>
<evidence type="ECO:0000313" key="7">
    <source>
        <dbReference type="EMBL" id="OWQ53792.1"/>
    </source>
</evidence>
<comment type="caution">
    <text evidence="7">The sequence shown here is derived from an EMBL/GenBank/DDBJ whole genome shotgun (WGS) entry which is preliminary data.</text>
</comment>
<dbReference type="Proteomes" id="UP000198157">
    <property type="component" value="Unassembled WGS sequence"/>
</dbReference>
<proteinExistence type="predicted"/>
<dbReference type="EMBL" id="NIVS01000020">
    <property type="protein sequence ID" value="OWQ53792.1"/>
    <property type="molecule type" value="Genomic_DNA"/>
</dbReference>
<protein>
    <recommendedName>
        <fullName evidence="9">ShlB/FhaC/HecB family hemolysin secretion/activation protein</fullName>
    </recommendedName>
</protein>
<name>A0A246HM99_STEMA</name>
<dbReference type="Pfam" id="PF08479">
    <property type="entry name" value="POTRA_2"/>
    <property type="match status" value="1"/>
</dbReference>
<evidence type="ECO:0000259" key="5">
    <source>
        <dbReference type="Pfam" id="PF03865"/>
    </source>
</evidence>
<evidence type="ECO:0000256" key="2">
    <source>
        <dbReference type="ARBA" id="ARBA00022692"/>
    </source>
</evidence>
<dbReference type="GO" id="GO:0008320">
    <property type="term" value="F:protein transmembrane transporter activity"/>
    <property type="evidence" value="ECO:0007669"/>
    <property type="project" value="TreeGrafter"/>
</dbReference>
<keyword evidence="1" id="KW-0472">Membrane</keyword>
<dbReference type="Pfam" id="PF03865">
    <property type="entry name" value="ShlB"/>
    <property type="match status" value="1"/>
</dbReference>
<keyword evidence="2" id="KW-0812">Transmembrane</keyword>
<dbReference type="AlphaFoldDB" id="A0A246HM99"/>
<feature type="signal peptide" evidence="4">
    <location>
        <begin position="1"/>
        <end position="26"/>
    </location>
</feature>
<evidence type="ECO:0000313" key="8">
    <source>
        <dbReference type="Proteomes" id="UP000198157"/>
    </source>
</evidence>
<keyword evidence="1" id="KW-1134">Transmembrane beta strand</keyword>
<feature type="domain" description="Haemolysin activator HlyB C-terminal" evidence="5">
    <location>
        <begin position="184"/>
        <end position="497"/>
    </location>
</feature>
<feature type="domain" description="Polypeptide-transport-associated ShlB-type" evidence="6">
    <location>
        <begin position="48"/>
        <end position="121"/>
    </location>
</feature>
<evidence type="ECO:0008006" key="9">
    <source>
        <dbReference type="Google" id="ProtNLM"/>
    </source>
</evidence>